<dbReference type="NCBIfam" id="TIGR01446">
    <property type="entry name" value="DnaD_dom"/>
    <property type="match status" value="1"/>
</dbReference>
<dbReference type="Pfam" id="PF07261">
    <property type="entry name" value="DnaB_2"/>
    <property type="match status" value="1"/>
</dbReference>
<dbReference type="InterPro" id="IPR034829">
    <property type="entry name" value="DnaD-like_sf"/>
</dbReference>
<keyword evidence="5" id="KW-1185">Reference proteome</keyword>
<organism evidence="4 5">
    <name type="scientific">Aerococcus kribbianus</name>
    <dbReference type="NCBI Taxonomy" id="2999064"/>
    <lineage>
        <taxon>Bacteria</taxon>
        <taxon>Bacillati</taxon>
        <taxon>Bacillota</taxon>
        <taxon>Bacilli</taxon>
        <taxon>Lactobacillales</taxon>
        <taxon>Aerococcaceae</taxon>
        <taxon>Aerococcus</taxon>
    </lineage>
</organism>
<feature type="domain" description="DnaB/C C-terminal" evidence="2">
    <location>
        <begin position="122"/>
        <end position="188"/>
    </location>
</feature>
<proteinExistence type="inferred from homology"/>
<dbReference type="Gene3D" id="1.10.10.10">
    <property type="entry name" value="Winged helix-like DNA-binding domain superfamily/Winged helix DNA-binding domain"/>
    <property type="match status" value="1"/>
</dbReference>
<evidence type="ECO:0000259" key="3">
    <source>
        <dbReference type="Pfam" id="PF21984"/>
    </source>
</evidence>
<gene>
    <name evidence="4" type="ORF">OW157_05040</name>
</gene>
<evidence type="ECO:0000259" key="2">
    <source>
        <dbReference type="Pfam" id="PF07261"/>
    </source>
</evidence>
<dbReference type="PANTHER" id="PTHR37293">
    <property type="entry name" value="PHAGE REPLICATION PROTEIN-RELATED"/>
    <property type="match status" value="1"/>
</dbReference>
<evidence type="ECO:0000256" key="1">
    <source>
        <dbReference type="ARBA" id="ARBA00093462"/>
    </source>
</evidence>
<reference evidence="4" key="1">
    <citation type="submission" date="2022-12" db="EMBL/GenBank/DDBJ databases">
        <title>Description and comparative metabolic analysis of Aerococcus sp. nov., isolated from the feces of a pig.</title>
        <authorList>
            <person name="Chang Y.-H."/>
        </authorList>
    </citation>
    <scope>NUCLEOTIDE SEQUENCE</scope>
    <source>
        <strain evidence="4">YH-aer222</strain>
    </source>
</reference>
<accession>A0A9X3FQF1</accession>
<dbReference type="EMBL" id="JAPRFR010000002">
    <property type="protein sequence ID" value="MCZ0725934.1"/>
    <property type="molecule type" value="Genomic_DNA"/>
</dbReference>
<dbReference type="InterPro" id="IPR053162">
    <property type="entry name" value="DnaD"/>
</dbReference>
<protein>
    <submittedName>
        <fullName evidence="4">DnaD domain protein</fullName>
    </submittedName>
</protein>
<dbReference type="AlphaFoldDB" id="A0A9X3FQF1"/>
<dbReference type="InterPro" id="IPR006343">
    <property type="entry name" value="DnaB/C_C"/>
</dbReference>
<dbReference type="InterPro" id="IPR053843">
    <property type="entry name" value="DnaD_N"/>
</dbReference>
<dbReference type="Proteomes" id="UP001146670">
    <property type="component" value="Unassembled WGS sequence"/>
</dbReference>
<dbReference type="PANTHER" id="PTHR37293:SF6">
    <property type="entry name" value="DNA REPLICATION PROTEIN DNAD"/>
    <property type="match status" value="1"/>
</dbReference>
<dbReference type="InterPro" id="IPR036388">
    <property type="entry name" value="WH-like_DNA-bd_sf"/>
</dbReference>
<dbReference type="Pfam" id="PF21984">
    <property type="entry name" value="DnaD_N"/>
    <property type="match status" value="1"/>
</dbReference>
<feature type="domain" description="DnaD N-terminal" evidence="3">
    <location>
        <begin position="13"/>
        <end position="106"/>
    </location>
</feature>
<dbReference type="SUPFAM" id="SSF158499">
    <property type="entry name" value="DnaD domain-like"/>
    <property type="match status" value="1"/>
</dbReference>
<name>A0A9X3FQF1_9LACT</name>
<dbReference type="Gene3D" id="1.10.10.630">
    <property type="entry name" value="DnaD domain-like"/>
    <property type="match status" value="1"/>
</dbReference>
<evidence type="ECO:0000313" key="4">
    <source>
        <dbReference type="EMBL" id="MCZ0725934.1"/>
    </source>
</evidence>
<evidence type="ECO:0000313" key="5">
    <source>
        <dbReference type="Proteomes" id="UP001146670"/>
    </source>
</evidence>
<sequence length="212" mass="25001">MKAERYTVLRTRILENYHQLDISNNEMMLLIHIVSFQAQGEDFPALSRLKERMNYSDTEIYAGIEGLIDKNIIQIKTHKNQQGQVAEYYSLAPLYYKLDQLKQVDNHEQEARETAEKEESVFNLIQDEFSRQLSPIEYQTVAEWMTKDHFDPDTIKEAVKEAVLNQAYSLRYINRILIDWRKKGKKTAFRHQSGDDMANKLPPVSLEKWIDD</sequence>
<comment type="similarity">
    <text evidence="1">Belongs to the DnaB/DnaD family.</text>
</comment>
<comment type="caution">
    <text evidence="4">The sequence shown here is derived from an EMBL/GenBank/DDBJ whole genome shotgun (WGS) entry which is preliminary data.</text>
</comment>
<dbReference type="RefSeq" id="WP_268752265.1">
    <property type="nucleotide sequence ID" value="NZ_JAPRFQ010000002.1"/>
</dbReference>